<evidence type="ECO:0000259" key="4">
    <source>
        <dbReference type="PROSITE" id="PS01124"/>
    </source>
</evidence>
<comment type="caution">
    <text evidence="5">The sequence shown here is derived from an EMBL/GenBank/DDBJ whole genome shotgun (WGS) entry which is preliminary data.</text>
</comment>
<dbReference type="InterPro" id="IPR018062">
    <property type="entry name" value="HTH_AraC-typ_CS"/>
</dbReference>
<keyword evidence="6" id="KW-1185">Reference proteome</keyword>
<feature type="domain" description="HTH araC/xylS-type" evidence="4">
    <location>
        <begin position="220"/>
        <end position="319"/>
    </location>
</feature>
<protein>
    <submittedName>
        <fullName evidence="5">AraC-like DNA-binding protein</fullName>
    </submittedName>
</protein>
<proteinExistence type="predicted"/>
<evidence type="ECO:0000256" key="2">
    <source>
        <dbReference type="ARBA" id="ARBA00023125"/>
    </source>
</evidence>
<sequence length="332" mass="36376">MLKDKPETGVLKLELQRFSTTALPVRDRHEAWLHQDWPSFAPFYRCVPLEPFDVTADRLYLDNILIIYSKITSQEWARDVGLIKSWSSDSLVVALTIQGEAKGTWGDIHVKTRPGSLHLADLAKASSHVSSASQTIILIVPRALAASRGLDVAALHGVAIASHTASFLTTHLLSLRSAVPELPRSSGMMLARGVIDLLVLALAGTGRASQAVVGRRGLALLARGAIDEGLGSPSLNTARLCRTLAVSRATLYRLFEEEGGVQYYIRRRRLEVARATLEDATSAEPICAIAERFGFSDAAHLSRLFRRQYGMTPSDCRAEAQRIAKQKDAQLR</sequence>
<evidence type="ECO:0000313" key="5">
    <source>
        <dbReference type="EMBL" id="MBA8916039.1"/>
    </source>
</evidence>
<keyword evidence="3" id="KW-0804">Transcription</keyword>
<organism evidence="5 6">
    <name type="scientific">Methylorubrum thiocyanatum</name>
    <dbReference type="NCBI Taxonomy" id="47958"/>
    <lineage>
        <taxon>Bacteria</taxon>
        <taxon>Pseudomonadati</taxon>
        <taxon>Pseudomonadota</taxon>
        <taxon>Alphaproteobacteria</taxon>
        <taxon>Hyphomicrobiales</taxon>
        <taxon>Methylobacteriaceae</taxon>
        <taxon>Methylorubrum</taxon>
    </lineage>
</organism>
<gene>
    <name evidence="5" type="ORF">HNR51_005158</name>
</gene>
<dbReference type="RefSeq" id="WP_182556776.1">
    <property type="nucleotide sequence ID" value="NZ_BPRF01000022.1"/>
</dbReference>
<dbReference type="PANTHER" id="PTHR46796:SF6">
    <property type="entry name" value="ARAC SUBFAMILY"/>
    <property type="match status" value="1"/>
</dbReference>
<dbReference type="Gene3D" id="1.10.10.60">
    <property type="entry name" value="Homeodomain-like"/>
    <property type="match status" value="1"/>
</dbReference>
<dbReference type="Proteomes" id="UP000543554">
    <property type="component" value="Unassembled WGS sequence"/>
</dbReference>
<dbReference type="PANTHER" id="PTHR46796">
    <property type="entry name" value="HTH-TYPE TRANSCRIPTIONAL ACTIVATOR RHAS-RELATED"/>
    <property type="match status" value="1"/>
</dbReference>
<dbReference type="SMART" id="SM00342">
    <property type="entry name" value="HTH_ARAC"/>
    <property type="match status" value="1"/>
</dbReference>
<keyword evidence="2 5" id="KW-0238">DNA-binding</keyword>
<dbReference type="AlphaFoldDB" id="A0AA40S7P6"/>
<dbReference type="PROSITE" id="PS01124">
    <property type="entry name" value="HTH_ARAC_FAMILY_2"/>
    <property type="match status" value="1"/>
</dbReference>
<dbReference type="GO" id="GO:0043565">
    <property type="term" value="F:sequence-specific DNA binding"/>
    <property type="evidence" value="ECO:0007669"/>
    <property type="project" value="InterPro"/>
</dbReference>
<evidence type="ECO:0000256" key="1">
    <source>
        <dbReference type="ARBA" id="ARBA00023015"/>
    </source>
</evidence>
<reference evidence="5 6" key="1">
    <citation type="submission" date="2020-08" db="EMBL/GenBank/DDBJ databases">
        <title>Genomic Encyclopedia of Type Strains, Phase IV (KMG-IV): sequencing the most valuable type-strain genomes for metagenomic binning, comparative biology and taxonomic classification.</title>
        <authorList>
            <person name="Goeker M."/>
        </authorList>
    </citation>
    <scope>NUCLEOTIDE SEQUENCE [LARGE SCALE GENOMIC DNA]</scope>
    <source>
        <strain evidence="5 6">DSM 11490</strain>
    </source>
</reference>
<dbReference type="GO" id="GO:0003700">
    <property type="term" value="F:DNA-binding transcription factor activity"/>
    <property type="evidence" value="ECO:0007669"/>
    <property type="project" value="InterPro"/>
</dbReference>
<keyword evidence="1" id="KW-0805">Transcription regulation</keyword>
<dbReference type="EMBL" id="JACJIB010000013">
    <property type="protein sequence ID" value="MBA8916039.1"/>
    <property type="molecule type" value="Genomic_DNA"/>
</dbReference>
<accession>A0AA40S7P6</accession>
<dbReference type="InterPro" id="IPR018060">
    <property type="entry name" value="HTH_AraC"/>
</dbReference>
<dbReference type="InterPro" id="IPR050204">
    <property type="entry name" value="AraC_XylS_family_regulators"/>
</dbReference>
<dbReference type="SUPFAM" id="SSF46689">
    <property type="entry name" value="Homeodomain-like"/>
    <property type="match status" value="1"/>
</dbReference>
<dbReference type="InterPro" id="IPR009057">
    <property type="entry name" value="Homeodomain-like_sf"/>
</dbReference>
<evidence type="ECO:0000313" key="6">
    <source>
        <dbReference type="Proteomes" id="UP000543554"/>
    </source>
</evidence>
<dbReference type="Pfam" id="PF12833">
    <property type="entry name" value="HTH_18"/>
    <property type="match status" value="1"/>
</dbReference>
<dbReference type="PROSITE" id="PS00041">
    <property type="entry name" value="HTH_ARAC_FAMILY_1"/>
    <property type="match status" value="1"/>
</dbReference>
<name>A0AA40S7P6_9HYPH</name>
<evidence type="ECO:0000256" key="3">
    <source>
        <dbReference type="ARBA" id="ARBA00023163"/>
    </source>
</evidence>